<keyword evidence="1" id="KW-0472">Membrane</keyword>
<feature type="transmembrane region" description="Helical" evidence="1">
    <location>
        <begin position="19"/>
        <end position="38"/>
    </location>
</feature>
<keyword evidence="1" id="KW-0812">Transmembrane</keyword>
<feature type="non-terminal residue" evidence="2">
    <location>
        <position position="1"/>
    </location>
</feature>
<dbReference type="Gene3D" id="3.90.226.10">
    <property type="entry name" value="2-enoyl-CoA Hydratase, Chain A, domain 1"/>
    <property type="match status" value="1"/>
</dbReference>
<feature type="non-terminal residue" evidence="2">
    <location>
        <position position="99"/>
    </location>
</feature>
<evidence type="ECO:0000313" key="2">
    <source>
        <dbReference type="EMBL" id="SVB26543.1"/>
    </source>
</evidence>
<protein>
    <recommendedName>
        <fullName evidence="3">Peptidase S49 domain-containing protein</fullName>
    </recommendedName>
</protein>
<evidence type="ECO:0008006" key="3">
    <source>
        <dbReference type="Google" id="ProtNLM"/>
    </source>
</evidence>
<proteinExistence type="predicted"/>
<sequence length="99" mass="10755">VSSETDMFIDRRRLKRQVVVWRVTAILAVLAIGMVAIGKTNSFGGRSHVALLSIDGLILSNPQLDQMLHDLIEDHRAVALVVSIDSPGGETAASESVYR</sequence>
<organism evidence="2">
    <name type="scientific">marine metagenome</name>
    <dbReference type="NCBI Taxonomy" id="408172"/>
    <lineage>
        <taxon>unclassified sequences</taxon>
        <taxon>metagenomes</taxon>
        <taxon>ecological metagenomes</taxon>
    </lineage>
</organism>
<keyword evidence="1" id="KW-1133">Transmembrane helix</keyword>
<accession>A0A382CMN4</accession>
<evidence type="ECO:0000256" key="1">
    <source>
        <dbReference type="SAM" id="Phobius"/>
    </source>
</evidence>
<dbReference type="EMBL" id="UINC01034934">
    <property type="protein sequence ID" value="SVB26543.1"/>
    <property type="molecule type" value="Genomic_DNA"/>
</dbReference>
<name>A0A382CMN4_9ZZZZ</name>
<gene>
    <name evidence="2" type="ORF">METZ01_LOCUS179397</name>
</gene>
<dbReference type="AlphaFoldDB" id="A0A382CMN4"/>
<reference evidence="2" key="1">
    <citation type="submission" date="2018-05" db="EMBL/GenBank/DDBJ databases">
        <authorList>
            <person name="Lanie J.A."/>
            <person name="Ng W.-L."/>
            <person name="Kazmierczak K.M."/>
            <person name="Andrzejewski T.M."/>
            <person name="Davidsen T.M."/>
            <person name="Wayne K.J."/>
            <person name="Tettelin H."/>
            <person name="Glass J.I."/>
            <person name="Rusch D."/>
            <person name="Podicherti R."/>
            <person name="Tsui H.-C.T."/>
            <person name="Winkler M.E."/>
        </authorList>
    </citation>
    <scope>NUCLEOTIDE SEQUENCE</scope>
</reference>